<evidence type="ECO:0000256" key="4">
    <source>
        <dbReference type="ARBA" id="ARBA00022679"/>
    </source>
</evidence>
<feature type="domain" description="Histidine kinase" evidence="8">
    <location>
        <begin position="574"/>
        <end position="856"/>
    </location>
</feature>
<organism evidence="10 11">
    <name type="scientific">Apiospora aurea</name>
    <dbReference type="NCBI Taxonomy" id="335848"/>
    <lineage>
        <taxon>Eukaryota</taxon>
        <taxon>Fungi</taxon>
        <taxon>Dikarya</taxon>
        <taxon>Ascomycota</taxon>
        <taxon>Pezizomycotina</taxon>
        <taxon>Sordariomycetes</taxon>
        <taxon>Xylariomycetidae</taxon>
        <taxon>Amphisphaeriales</taxon>
        <taxon>Apiosporaceae</taxon>
        <taxon>Apiospora</taxon>
    </lineage>
</organism>
<keyword evidence="4" id="KW-0808">Transferase</keyword>
<dbReference type="InterPro" id="IPR004358">
    <property type="entry name" value="Sig_transdc_His_kin-like_C"/>
</dbReference>
<dbReference type="CDD" id="cd00082">
    <property type="entry name" value="HisKA"/>
    <property type="match status" value="1"/>
</dbReference>
<reference evidence="10 11" key="1">
    <citation type="submission" date="2023-01" db="EMBL/GenBank/DDBJ databases">
        <title>Analysis of 21 Apiospora genomes using comparative genomics revels a genus with tremendous synthesis potential of carbohydrate active enzymes and secondary metabolites.</title>
        <authorList>
            <person name="Sorensen T."/>
        </authorList>
    </citation>
    <scope>NUCLEOTIDE SEQUENCE [LARGE SCALE GENOMIC DNA]</scope>
    <source>
        <strain evidence="10 11">CBS 24483</strain>
    </source>
</reference>
<feature type="region of interest" description="Disordered" evidence="7">
    <location>
        <begin position="370"/>
        <end position="396"/>
    </location>
</feature>
<evidence type="ECO:0000256" key="1">
    <source>
        <dbReference type="ARBA" id="ARBA00000085"/>
    </source>
</evidence>
<dbReference type="Pfam" id="PF02518">
    <property type="entry name" value="HATPase_c"/>
    <property type="match status" value="1"/>
</dbReference>
<accession>A0ABR1QG36</accession>
<dbReference type="SUPFAM" id="SSF47384">
    <property type="entry name" value="Homodimeric domain of signal transducing histidine kinase"/>
    <property type="match status" value="1"/>
</dbReference>
<evidence type="ECO:0000256" key="6">
    <source>
        <dbReference type="PROSITE-ProRule" id="PRU00169"/>
    </source>
</evidence>
<evidence type="ECO:0000256" key="5">
    <source>
        <dbReference type="ARBA" id="ARBA00022777"/>
    </source>
</evidence>
<dbReference type="SUPFAM" id="SSF55781">
    <property type="entry name" value="GAF domain-like"/>
    <property type="match status" value="1"/>
</dbReference>
<dbReference type="SUPFAM" id="SSF55874">
    <property type="entry name" value="ATPase domain of HSP90 chaperone/DNA topoisomerase II/histidine kinase"/>
    <property type="match status" value="1"/>
</dbReference>
<dbReference type="EC" id="2.7.13.3" evidence="2"/>
<dbReference type="InterPro" id="IPR036097">
    <property type="entry name" value="HisK_dim/P_sf"/>
</dbReference>
<evidence type="ECO:0000259" key="8">
    <source>
        <dbReference type="PROSITE" id="PS50109"/>
    </source>
</evidence>
<dbReference type="Gene3D" id="3.30.450.40">
    <property type="match status" value="1"/>
</dbReference>
<evidence type="ECO:0000256" key="3">
    <source>
        <dbReference type="ARBA" id="ARBA00022553"/>
    </source>
</evidence>
<keyword evidence="11" id="KW-1185">Reference proteome</keyword>
<evidence type="ECO:0000313" key="10">
    <source>
        <dbReference type="EMBL" id="KAK7955701.1"/>
    </source>
</evidence>
<dbReference type="InterPro" id="IPR003661">
    <property type="entry name" value="HisK_dim/P_dom"/>
</dbReference>
<dbReference type="Proteomes" id="UP001391051">
    <property type="component" value="Unassembled WGS sequence"/>
</dbReference>
<comment type="catalytic activity">
    <reaction evidence="1">
        <text>ATP + protein L-histidine = ADP + protein N-phospho-L-histidine.</text>
        <dbReference type="EC" id="2.7.13.3"/>
    </reaction>
</comment>
<dbReference type="InterPro" id="IPR005467">
    <property type="entry name" value="His_kinase_dom"/>
</dbReference>
<dbReference type="PANTHER" id="PTHR43047">
    <property type="entry name" value="TWO-COMPONENT HISTIDINE PROTEIN KINASE"/>
    <property type="match status" value="1"/>
</dbReference>
<dbReference type="InterPro" id="IPR036890">
    <property type="entry name" value="HATPase_C_sf"/>
</dbReference>
<dbReference type="RefSeq" id="XP_066701007.1">
    <property type="nucleotide sequence ID" value="XM_066841145.1"/>
</dbReference>
<keyword evidence="5" id="KW-0418">Kinase</keyword>
<dbReference type="InterPro" id="IPR003594">
    <property type="entry name" value="HATPase_dom"/>
</dbReference>
<dbReference type="InterPro" id="IPR001789">
    <property type="entry name" value="Sig_transdc_resp-reg_receiver"/>
</dbReference>
<dbReference type="Pfam" id="PF00072">
    <property type="entry name" value="Response_reg"/>
    <property type="match status" value="1"/>
</dbReference>
<dbReference type="InterPro" id="IPR029016">
    <property type="entry name" value="GAF-like_dom_sf"/>
</dbReference>
<feature type="compositionally biased region" description="Basic and acidic residues" evidence="7">
    <location>
        <begin position="282"/>
        <end position="292"/>
    </location>
</feature>
<dbReference type="SMART" id="SM00388">
    <property type="entry name" value="HisKA"/>
    <property type="match status" value="1"/>
</dbReference>
<evidence type="ECO:0000256" key="7">
    <source>
        <dbReference type="SAM" id="MobiDB-lite"/>
    </source>
</evidence>
<dbReference type="SMART" id="SM00387">
    <property type="entry name" value="HATPase_c"/>
    <property type="match status" value="1"/>
</dbReference>
<feature type="modified residue" description="4-aspartylphosphate" evidence="6">
    <location>
        <position position="1157"/>
    </location>
</feature>
<dbReference type="Gene3D" id="3.30.565.10">
    <property type="entry name" value="Histidine kinase-like ATPase, C-terminal domain"/>
    <property type="match status" value="1"/>
</dbReference>
<dbReference type="SMART" id="SM00448">
    <property type="entry name" value="REC"/>
    <property type="match status" value="1"/>
</dbReference>
<dbReference type="PROSITE" id="PS50109">
    <property type="entry name" value="HIS_KIN"/>
    <property type="match status" value="1"/>
</dbReference>
<dbReference type="GeneID" id="92074207"/>
<dbReference type="Pfam" id="PF00512">
    <property type="entry name" value="HisKA"/>
    <property type="match status" value="1"/>
</dbReference>
<protein>
    <recommendedName>
        <fullName evidence="2">histidine kinase</fullName>
        <ecNumber evidence="2">2.7.13.3</ecNumber>
    </recommendedName>
</protein>
<dbReference type="EMBL" id="JAQQWE010000004">
    <property type="protein sequence ID" value="KAK7955701.1"/>
    <property type="molecule type" value="Genomic_DNA"/>
</dbReference>
<proteinExistence type="predicted"/>
<name>A0ABR1QG36_9PEZI</name>
<feature type="domain" description="Response regulatory" evidence="9">
    <location>
        <begin position="1102"/>
        <end position="1227"/>
    </location>
</feature>
<evidence type="ECO:0000256" key="2">
    <source>
        <dbReference type="ARBA" id="ARBA00012438"/>
    </source>
</evidence>
<dbReference type="CDD" id="cd17546">
    <property type="entry name" value="REC_hyHK_CKI1_RcsC-like"/>
    <property type="match status" value="1"/>
</dbReference>
<keyword evidence="3 6" id="KW-0597">Phosphoprotein</keyword>
<sequence length="1227" mass="133944">MSPNTEIARERETFLYSFRLFDSARATSQAATGDGDTGAPLQLSWPPDPVLTAFAQLTLLKLNATRCLISLFDQDHQYTVAQADPSCAHTTLAQQKEPWLSEDIVPRHLSVCDSILRRPNYCSPDVGDAPPQTLPVLVIPDLRHEAPHCFRPNIRDAFYKRFYAGVPIRSPGGIDIGVLCVYDEQPRPNLDGAHLQILQEMSRTIMGRLSTLALRDGSERSERMLRGIGTFLRQKTAPYGLRSARPDSDSAIVGVNTGEEEEGTVATPANDSHELYNGTGKQDVEQPPERPALEPLQKSTGTTTDGRPKTAPADQQHTVSGTTTASFGGELIQREIETIFDAAADTIRDSIGADGVYFLDATVSSYGNLSDAVKPADRPPPGDSQAPQPTLDHQDEGEQACHIIGDSLSTTDDYWGPCQSLPPLSVPESLLQRLLGHYPQGTIFNYGRTGASIHPNSALDLDLSHSYARNLSEEPNIPSILTQPKVRQEARRKDSDAIHQLLPEARCVAFIPVWSSRLERWYAGSLVWTRDATRAFTTDSELTYLQTFGATIMTEVARINTLAAERAKYDLLGSVSHELRSPLHGIIASAELLHDTDLNPSQGDVLRSIESCGRTLLDVLDHLLDFTKINRLNKGHQEHSTSVETLEGLRTERHQNFKSQMATLTSNIQLDALVEETVESVFTGYNFHDTSVPQLLAQEDQQYRPTASRNNSNANGPWGSALHRVPTMAMCIYLDVHAGITWHCRTQPGALRRVIMNLVGNSLKFTKEGWVHVRLQQEPVGQYLILTVSDTGPGITTEFLQNHLFAPFSQEDHLTPGAGLGLSLVHDVVEAFDGTIRIDSQPGHGTVATVTLPCYPQAGDSGQDTLFGQNLLALKGLRVSVVGLSSDLQCTGLPGQTPFCEQTMMEQLCVEWLGVDLIPPDTPEVRPDLLLCTELTLNQVVRSGVYASLPPIVVICRSAVAAHTLSNSHEAQGLGGVLECITQPAGPRKVARAMVLAMERNNDLAGQQIPTEPPGMATMRSRPSSQVAIERLTEGIPHDTNVEGETSMPSTDSSYFNLSSPLAMRPRVCRNPSYATPSPSPGIPPPAGGSNVSLANVKERTKYLLVDDNKLNLKASNVILIALMKKLKRDWKTAENGLEAVNTYAEEPEAYAGVLMDLSMPVMDGFEATRRIRELEKAQSLAPTTIIALTGLASRSAQEEAFASGVDVFMTKPARLKELAEVVAKND</sequence>
<dbReference type="PROSITE" id="PS50110">
    <property type="entry name" value="RESPONSE_REGULATORY"/>
    <property type="match status" value="1"/>
</dbReference>
<dbReference type="Gene3D" id="1.10.287.130">
    <property type="match status" value="1"/>
</dbReference>
<dbReference type="InterPro" id="IPR003018">
    <property type="entry name" value="GAF"/>
</dbReference>
<dbReference type="Gene3D" id="3.40.50.2300">
    <property type="match status" value="1"/>
</dbReference>
<dbReference type="SUPFAM" id="SSF52172">
    <property type="entry name" value="CheY-like"/>
    <property type="match status" value="1"/>
</dbReference>
<gene>
    <name evidence="10" type="ORF">PG986_004923</name>
</gene>
<feature type="region of interest" description="Disordered" evidence="7">
    <location>
        <begin position="258"/>
        <end position="326"/>
    </location>
</feature>
<evidence type="ECO:0000259" key="9">
    <source>
        <dbReference type="PROSITE" id="PS50110"/>
    </source>
</evidence>
<comment type="caution">
    <text evidence="10">The sequence shown here is derived from an EMBL/GenBank/DDBJ whole genome shotgun (WGS) entry which is preliminary data.</text>
</comment>
<evidence type="ECO:0000313" key="11">
    <source>
        <dbReference type="Proteomes" id="UP001391051"/>
    </source>
</evidence>
<dbReference type="PRINTS" id="PR00344">
    <property type="entry name" value="BCTRLSENSOR"/>
</dbReference>
<dbReference type="PANTHER" id="PTHR43047:SF72">
    <property type="entry name" value="OSMOSENSING HISTIDINE PROTEIN KINASE SLN1"/>
    <property type="match status" value="1"/>
</dbReference>
<feature type="compositionally biased region" description="Polar residues" evidence="7">
    <location>
        <begin position="313"/>
        <end position="326"/>
    </location>
</feature>
<dbReference type="Pfam" id="PF01590">
    <property type="entry name" value="GAF"/>
    <property type="match status" value="1"/>
</dbReference>
<dbReference type="InterPro" id="IPR011006">
    <property type="entry name" value="CheY-like_superfamily"/>
</dbReference>